<organism evidence="3 4">
    <name type="scientific">Glarea lozoyensis (strain ATCC 20868 / MF5171)</name>
    <dbReference type="NCBI Taxonomy" id="1116229"/>
    <lineage>
        <taxon>Eukaryota</taxon>
        <taxon>Fungi</taxon>
        <taxon>Dikarya</taxon>
        <taxon>Ascomycota</taxon>
        <taxon>Pezizomycotina</taxon>
        <taxon>Leotiomycetes</taxon>
        <taxon>Helotiales</taxon>
        <taxon>Helotiaceae</taxon>
        <taxon>Glarea</taxon>
    </lineage>
</organism>
<dbReference type="KEGG" id="glz:GLAREA_04024"/>
<feature type="region of interest" description="Disordered" evidence="1">
    <location>
        <begin position="274"/>
        <end position="306"/>
    </location>
</feature>
<reference evidence="3 4" key="1">
    <citation type="journal article" date="2013" name="BMC Genomics">
        <title>Genomics-driven discovery of the pneumocandin biosynthetic gene cluster in the fungus Glarea lozoyensis.</title>
        <authorList>
            <person name="Chen L."/>
            <person name="Yue Q."/>
            <person name="Zhang X."/>
            <person name="Xiang M."/>
            <person name="Wang C."/>
            <person name="Li S."/>
            <person name="Che Y."/>
            <person name="Ortiz-Lopez F.J."/>
            <person name="Bills G.F."/>
            <person name="Liu X."/>
            <person name="An Z."/>
        </authorList>
    </citation>
    <scope>NUCLEOTIDE SEQUENCE [LARGE SCALE GENOMIC DNA]</scope>
    <source>
        <strain evidence="4">ATCC 20868 / MF5171</strain>
    </source>
</reference>
<dbReference type="RefSeq" id="XP_008082468.1">
    <property type="nucleotide sequence ID" value="XM_008084277.1"/>
</dbReference>
<gene>
    <name evidence="3" type="ORF">GLAREA_04024</name>
</gene>
<dbReference type="OrthoDB" id="4497263at2759"/>
<proteinExistence type="predicted"/>
<keyword evidence="2" id="KW-0812">Transmembrane</keyword>
<dbReference type="HOGENOM" id="CLU_806657_0_0_1"/>
<keyword evidence="2" id="KW-1133">Transmembrane helix</keyword>
<feature type="transmembrane region" description="Helical" evidence="2">
    <location>
        <begin position="243"/>
        <end position="267"/>
    </location>
</feature>
<evidence type="ECO:0000256" key="1">
    <source>
        <dbReference type="SAM" id="MobiDB-lite"/>
    </source>
</evidence>
<evidence type="ECO:0000313" key="3">
    <source>
        <dbReference type="EMBL" id="EPE31057.1"/>
    </source>
</evidence>
<name>S3CXI7_GLAL2</name>
<evidence type="ECO:0000313" key="4">
    <source>
        <dbReference type="Proteomes" id="UP000016922"/>
    </source>
</evidence>
<protein>
    <submittedName>
        <fullName evidence="3">Uncharacterized protein</fullName>
    </submittedName>
</protein>
<sequence length="359" mass="38691">MSQTVPPEEEETLHSRSLQTSNDTVTAWLPISTPFPSALGCSTLFHGNENGIYAFDPFYKVYIAPKAPRCLPIEATFLSLAQESDLDSTTITTLGKTQVLTTTTVLGPTFVCPQAYSEVKTISLDASRTETLCCPSGFSLGFSAAWYKTQCFSSLRRSQTLTLQSYGGDYRTAKLTTLRITSDSLDIMSAFGLNGINVVASTTSSAASMTTTSTTISATSSTISSSTTMTAIPTNGKGSSLPVASIAGLAVGMFCFVLAAVAFALLWRARQKKQKYEQPPGSDNTGSPSMVLENMSPRSQSQQFPDVKTTRYELREGPLPSKRQLDENVPFEISSKPIKVKRTSGLKNGIQGLELNIRN</sequence>
<accession>S3CXI7</accession>
<dbReference type="EMBL" id="KE145363">
    <property type="protein sequence ID" value="EPE31057.1"/>
    <property type="molecule type" value="Genomic_DNA"/>
</dbReference>
<dbReference type="Proteomes" id="UP000016922">
    <property type="component" value="Unassembled WGS sequence"/>
</dbReference>
<keyword evidence="2" id="KW-0472">Membrane</keyword>
<keyword evidence="4" id="KW-1185">Reference proteome</keyword>
<dbReference type="AlphaFoldDB" id="S3CXI7"/>
<evidence type="ECO:0000256" key="2">
    <source>
        <dbReference type="SAM" id="Phobius"/>
    </source>
</evidence>
<dbReference type="GeneID" id="19463079"/>